<dbReference type="GO" id="GO:0005024">
    <property type="term" value="F:transforming growth factor beta receptor activity"/>
    <property type="evidence" value="ECO:0007669"/>
    <property type="project" value="TreeGrafter"/>
</dbReference>
<evidence type="ECO:0000256" key="5">
    <source>
        <dbReference type="ARBA" id="ARBA00022741"/>
    </source>
</evidence>
<organism evidence="12 13">
    <name type="scientific">Magallana gigas</name>
    <name type="common">Pacific oyster</name>
    <name type="synonym">Crassostrea gigas</name>
    <dbReference type="NCBI Taxonomy" id="29159"/>
    <lineage>
        <taxon>Eukaryota</taxon>
        <taxon>Metazoa</taxon>
        <taxon>Spiralia</taxon>
        <taxon>Lophotrochozoa</taxon>
        <taxon>Mollusca</taxon>
        <taxon>Bivalvia</taxon>
        <taxon>Autobranchia</taxon>
        <taxon>Pteriomorphia</taxon>
        <taxon>Ostreida</taxon>
        <taxon>Ostreoidea</taxon>
        <taxon>Ostreidae</taxon>
        <taxon>Magallana</taxon>
    </lineage>
</organism>
<protein>
    <recommendedName>
        <fullName evidence="14">Receptor protein serine/threonine kinase</fullName>
    </recommendedName>
</protein>
<evidence type="ECO:0000313" key="13">
    <source>
        <dbReference type="Proteomes" id="UP000005408"/>
    </source>
</evidence>
<sequence>MGSKLIRNANMNMLSRPHFRCCMGSHKTECVVTSCQDNVKTSKPHKFCCCSTDKCNVVQNHGVIVKYKTYNTAKLPTSVSRKSDEYVQQVPPYKSIESRWPFYSENDQESEQDKKELPVSGPPVSCAFYDDPSNFKTSRVSPKLVGDRDSTTQEAGKQIKSFPSHFQPYFTHRFYIRTGCFRFKPEDGLCSREVCQSSSPYKILGPTRGPNSAAASGDLCNNNISDVNTSVSLAEDTVTPASSYLSVDSYRLYKEKTIIISLVSIFSVSLVILGSFLLYRLCLSSRKHPPSPHDAVEAPPLAGFRSEDLKIMSLICKTKNGEVWRGQLGEIPVAVKVFLQNHKHLYQNEKYIYSLPFIEHENLLKFYGIDERQNAEGFWQYMIVCPTFEGKSLRLLAAQYD</sequence>
<dbReference type="GO" id="GO:0043235">
    <property type="term" value="C:receptor complex"/>
    <property type="evidence" value="ECO:0007669"/>
    <property type="project" value="TreeGrafter"/>
</dbReference>
<evidence type="ECO:0000256" key="10">
    <source>
        <dbReference type="ARBA" id="ARBA00023170"/>
    </source>
</evidence>
<evidence type="ECO:0000256" key="1">
    <source>
        <dbReference type="ARBA" id="ARBA00004479"/>
    </source>
</evidence>
<dbReference type="GO" id="GO:0005886">
    <property type="term" value="C:plasma membrane"/>
    <property type="evidence" value="ECO:0007669"/>
    <property type="project" value="TreeGrafter"/>
</dbReference>
<evidence type="ECO:0000256" key="6">
    <source>
        <dbReference type="ARBA" id="ARBA00022777"/>
    </source>
</evidence>
<dbReference type="PANTHER" id="PTHR23255">
    <property type="entry name" value="TRANSFORMING GROWTH FACTOR-BETA RECEPTOR TYPE I AND II"/>
    <property type="match status" value="1"/>
</dbReference>
<evidence type="ECO:0000256" key="3">
    <source>
        <dbReference type="ARBA" id="ARBA00022679"/>
    </source>
</evidence>
<evidence type="ECO:0000256" key="8">
    <source>
        <dbReference type="ARBA" id="ARBA00022989"/>
    </source>
</evidence>
<keyword evidence="3" id="KW-0808">Transferase</keyword>
<evidence type="ECO:0000256" key="9">
    <source>
        <dbReference type="ARBA" id="ARBA00023136"/>
    </source>
</evidence>
<reference evidence="12" key="1">
    <citation type="submission" date="2022-08" db="UniProtKB">
        <authorList>
            <consortium name="EnsemblMetazoa"/>
        </authorList>
    </citation>
    <scope>IDENTIFICATION</scope>
    <source>
        <strain evidence="12">05x7-T-G4-1.051#20</strain>
    </source>
</reference>
<evidence type="ECO:0000256" key="4">
    <source>
        <dbReference type="ARBA" id="ARBA00022692"/>
    </source>
</evidence>
<keyword evidence="9 11" id="KW-0472">Membrane</keyword>
<keyword evidence="8 11" id="KW-1133">Transmembrane helix</keyword>
<dbReference type="GO" id="GO:0030509">
    <property type="term" value="P:BMP signaling pathway"/>
    <property type="evidence" value="ECO:0007669"/>
    <property type="project" value="TreeGrafter"/>
</dbReference>
<proteinExistence type="predicted"/>
<accession>A0A8W8N6K3</accession>
<evidence type="ECO:0000256" key="11">
    <source>
        <dbReference type="SAM" id="Phobius"/>
    </source>
</evidence>
<keyword evidence="6" id="KW-0418">Kinase</keyword>
<keyword evidence="5" id="KW-0547">Nucleotide-binding</keyword>
<evidence type="ECO:0000256" key="7">
    <source>
        <dbReference type="ARBA" id="ARBA00022840"/>
    </source>
</evidence>
<dbReference type="Proteomes" id="UP000005408">
    <property type="component" value="Unassembled WGS sequence"/>
</dbReference>
<evidence type="ECO:0008006" key="14">
    <source>
        <dbReference type="Google" id="ProtNLM"/>
    </source>
</evidence>
<dbReference type="InterPro" id="IPR011009">
    <property type="entry name" value="Kinase-like_dom_sf"/>
</dbReference>
<dbReference type="InterPro" id="IPR000333">
    <property type="entry name" value="TGFB_receptor"/>
</dbReference>
<comment type="subcellular location">
    <subcellularLocation>
        <location evidence="1">Membrane</location>
        <topology evidence="1">Single-pass type I membrane protein</topology>
    </subcellularLocation>
</comment>
<dbReference type="GO" id="GO:0005524">
    <property type="term" value="F:ATP binding"/>
    <property type="evidence" value="ECO:0007669"/>
    <property type="project" value="UniProtKB-KW"/>
</dbReference>
<keyword evidence="13" id="KW-1185">Reference proteome</keyword>
<evidence type="ECO:0000313" key="12">
    <source>
        <dbReference type="EnsemblMetazoa" id="G4568.1:cds"/>
    </source>
</evidence>
<dbReference type="SUPFAM" id="SSF56112">
    <property type="entry name" value="Protein kinase-like (PK-like)"/>
    <property type="match status" value="1"/>
</dbReference>
<keyword evidence="2" id="KW-0723">Serine/threonine-protein kinase</keyword>
<dbReference type="Gene3D" id="3.30.200.20">
    <property type="entry name" value="Phosphorylase Kinase, domain 1"/>
    <property type="match status" value="1"/>
</dbReference>
<evidence type="ECO:0000256" key="2">
    <source>
        <dbReference type="ARBA" id="ARBA00022527"/>
    </source>
</evidence>
<keyword evidence="4 11" id="KW-0812">Transmembrane</keyword>
<name>A0A8W8N6K3_MAGGI</name>
<dbReference type="AlphaFoldDB" id="A0A8W8N6K3"/>
<keyword evidence="10" id="KW-0675">Receptor</keyword>
<dbReference type="EnsemblMetazoa" id="G4568.1">
    <property type="protein sequence ID" value="G4568.1:cds"/>
    <property type="gene ID" value="G4568"/>
</dbReference>
<keyword evidence="7" id="KW-0067">ATP-binding</keyword>
<feature type="transmembrane region" description="Helical" evidence="11">
    <location>
        <begin position="258"/>
        <end position="279"/>
    </location>
</feature>
<dbReference type="PANTHER" id="PTHR23255:SF100">
    <property type="entry name" value="RECEPTOR PROTEIN SERINE_THREONINE KINASE"/>
    <property type="match status" value="1"/>
</dbReference>